<evidence type="ECO:0000313" key="2">
    <source>
        <dbReference type="Proteomes" id="UP001551695"/>
    </source>
</evidence>
<reference evidence="1 2" key="1">
    <citation type="submission" date="2024-06" db="EMBL/GenBank/DDBJ databases">
        <title>The Natural Products Discovery Center: Release of the First 8490 Sequenced Strains for Exploring Actinobacteria Biosynthetic Diversity.</title>
        <authorList>
            <person name="Kalkreuter E."/>
            <person name="Kautsar S.A."/>
            <person name="Yang D."/>
            <person name="Bader C.D."/>
            <person name="Teijaro C.N."/>
            <person name="Fluegel L."/>
            <person name="Davis C.M."/>
            <person name="Simpson J.R."/>
            <person name="Lauterbach L."/>
            <person name="Steele A.D."/>
            <person name="Gui C."/>
            <person name="Meng S."/>
            <person name="Li G."/>
            <person name="Viehrig K."/>
            <person name="Ye F."/>
            <person name="Su P."/>
            <person name="Kiefer A.F."/>
            <person name="Nichols A."/>
            <person name="Cepeda A.J."/>
            <person name="Yan W."/>
            <person name="Fan B."/>
            <person name="Jiang Y."/>
            <person name="Adhikari A."/>
            <person name="Zheng C.-J."/>
            <person name="Schuster L."/>
            <person name="Cowan T.M."/>
            <person name="Smanski M.J."/>
            <person name="Chevrette M.G."/>
            <person name="De Carvalho L.P.S."/>
            <person name="Shen B."/>
        </authorList>
    </citation>
    <scope>NUCLEOTIDE SEQUENCE [LARGE SCALE GENOMIC DNA]</scope>
    <source>
        <strain evidence="1 2">NPDC050403</strain>
    </source>
</reference>
<proteinExistence type="predicted"/>
<dbReference type="EMBL" id="JBFAKC010000001">
    <property type="protein sequence ID" value="MEV0706335.1"/>
    <property type="molecule type" value="Genomic_DNA"/>
</dbReference>
<comment type="caution">
    <text evidence="1">The sequence shown here is derived from an EMBL/GenBank/DDBJ whole genome shotgun (WGS) entry which is preliminary data.</text>
</comment>
<dbReference type="Proteomes" id="UP001551695">
    <property type="component" value="Unassembled WGS sequence"/>
</dbReference>
<accession>A0ABV3FLP1</accession>
<protein>
    <recommendedName>
        <fullName evidence="3">PE domain-containing protein</fullName>
    </recommendedName>
</protein>
<dbReference type="RefSeq" id="WP_357779496.1">
    <property type="nucleotide sequence ID" value="NZ_JBFAKC010000001.1"/>
</dbReference>
<organism evidence="1 2">
    <name type="scientific">Nocardia aurea</name>
    <dbReference type="NCBI Taxonomy" id="2144174"/>
    <lineage>
        <taxon>Bacteria</taxon>
        <taxon>Bacillati</taxon>
        <taxon>Actinomycetota</taxon>
        <taxon>Actinomycetes</taxon>
        <taxon>Mycobacteriales</taxon>
        <taxon>Nocardiaceae</taxon>
        <taxon>Nocardia</taxon>
    </lineage>
</organism>
<evidence type="ECO:0000313" key="1">
    <source>
        <dbReference type="EMBL" id="MEV0706335.1"/>
    </source>
</evidence>
<sequence>MLSMIPPSAGGDGRGLVDDGLDLAAKAGIPIPDGDTATMSHAVEVWQTLSTHESVTGLTAELERAAVMFEQGTSPDANFIDEDPRELKTVASDLSGAYGELAQSCRDQKQAHDALRAELERLLGDLAKEIAIEVAVRRRSGTPGR</sequence>
<evidence type="ECO:0008006" key="3">
    <source>
        <dbReference type="Google" id="ProtNLM"/>
    </source>
</evidence>
<name>A0ABV3FLP1_9NOCA</name>
<keyword evidence="2" id="KW-1185">Reference proteome</keyword>
<gene>
    <name evidence="1" type="ORF">AB0I48_02100</name>
</gene>